<evidence type="ECO:0000313" key="2">
    <source>
        <dbReference type="EMBL" id="KNC25910.1"/>
    </source>
</evidence>
<feature type="domain" description="Transposable element P transposase-like RNase H" evidence="1">
    <location>
        <begin position="1"/>
        <end position="58"/>
    </location>
</feature>
<dbReference type="EMBL" id="JRES01001061">
    <property type="protein sequence ID" value="KNC25910.1"/>
    <property type="molecule type" value="Genomic_DNA"/>
</dbReference>
<name>A0A0L0C0T3_LUCCU</name>
<dbReference type="AlphaFoldDB" id="A0A0L0C0T3"/>
<evidence type="ECO:0000313" key="3">
    <source>
        <dbReference type="Proteomes" id="UP000037069"/>
    </source>
</evidence>
<protein>
    <recommendedName>
        <fullName evidence="1">Transposable element P transposase-like RNase H domain-containing protein</fullName>
    </recommendedName>
</protein>
<reference evidence="2 3" key="1">
    <citation type="journal article" date="2015" name="Nat. Commun.">
        <title>Lucilia cuprina genome unlocks parasitic fly biology to underpin future interventions.</title>
        <authorList>
            <person name="Anstead C.A."/>
            <person name="Korhonen P.K."/>
            <person name="Young N.D."/>
            <person name="Hall R.S."/>
            <person name="Jex A.R."/>
            <person name="Murali S.C."/>
            <person name="Hughes D.S."/>
            <person name="Lee S.F."/>
            <person name="Perry T."/>
            <person name="Stroehlein A.J."/>
            <person name="Ansell B.R."/>
            <person name="Breugelmans B."/>
            <person name="Hofmann A."/>
            <person name="Qu J."/>
            <person name="Dugan S."/>
            <person name="Lee S.L."/>
            <person name="Chao H."/>
            <person name="Dinh H."/>
            <person name="Han Y."/>
            <person name="Doddapaneni H.V."/>
            <person name="Worley K.C."/>
            <person name="Muzny D.M."/>
            <person name="Ioannidis P."/>
            <person name="Waterhouse R.M."/>
            <person name="Zdobnov E.M."/>
            <person name="James P.J."/>
            <person name="Bagnall N.H."/>
            <person name="Kotze A.C."/>
            <person name="Gibbs R.A."/>
            <person name="Richards S."/>
            <person name="Batterham P."/>
            <person name="Gasser R.B."/>
        </authorList>
    </citation>
    <scope>NUCLEOTIDE SEQUENCE [LARGE SCALE GENOMIC DNA]</scope>
    <source>
        <strain evidence="2 3">LS</strain>
        <tissue evidence="2">Full body</tissue>
    </source>
</reference>
<gene>
    <name evidence="2" type="ORF">FF38_10333</name>
</gene>
<keyword evidence="3" id="KW-1185">Reference proteome</keyword>
<accession>A0A0L0C0T3</accession>
<sequence>MSLKINLYYDRKSDKIIGLEDYGLDNRTSKAATSVMVFMVQGIGGQAWKQPVCYYFAIFLAIRCAPKLSESHIKPHKLQSMKVRLATQVFSKTVLAGIHCIHQDLWMHLGPLP</sequence>
<organism evidence="2 3">
    <name type="scientific">Lucilia cuprina</name>
    <name type="common">Green bottle fly</name>
    <name type="synonym">Australian sheep blowfly</name>
    <dbReference type="NCBI Taxonomy" id="7375"/>
    <lineage>
        <taxon>Eukaryota</taxon>
        <taxon>Metazoa</taxon>
        <taxon>Ecdysozoa</taxon>
        <taxon>Arthropoda</taxon>
        <taxon>Hexapoda</taxon>
        <taxon>Insecta</taxon>
        <taxon>Pterygota</taxon>
        <taxon>Neoptera</taxon>
        <taxon>Endopterygota</taxon>
        <taxon>Diptera</taxon>
        <taxon>Brachycera</taxon>
        <taxon>Muscomorpha</taxon>
        <taxon>Oestroidea</taxon>
        <taxon>Calliphoridae</taxon>
        <taxon>Luciliinae</taxon>
        <taxon>Lucilia</taxon>
    </lineage>
</organism>
<dbReference type="STRING" id="7375.A0A0L0C0T3"/>
<proteinExistence type="predicted"/>
<dbReference type="Pfam" id="PF21787">
    <property type="entry name" value="TNP-like_RNaseH_N"/>
    <property type="match status" value="1"/>
</dbReference>
<dbReference type="Proteomes" id="UP000037069">
    <property type="component" value="Unassembled WGS sequence"/>
</dbReference>
<dbReference type="InterPro" id="IPR048365">
    <property type="entry name" value="TNP-like_RNaseH_N"/>
</dbReference>
<evidence type="ECO:0000259" key="1">
    <source>
        <dbReference type="Pfam" id="PF21787"/>
    </source>
</evidence>
<comment type="caution">
    <text evidence="2">The sequence shown here is derived from an EMBL/GenBank/DDBJ whole genome shotgun (WGS) entry which is preliminary data.</text>
</comment>